<keyword evidence="7" id="KW-1185">Reference proteome</keyword>
<dbReference type="InterPro" id="IPR023753">
    <property type="entry name" value="FAD/NAD-binding_dom"/>
</dbReference>
<dbReference type="InterPro" id="IPR036188">
    <property type="entry name" value="FAD/NAD-bd_sf"/>
</dbReference>
<evidence type="ECO:0000256" key="4">
    <source>
        <dbReference type="ARBA" id="ARBA00023002"/>
    </source>
</evidence>
<evidence type="ECO:0000256" key="2">
    <source>
        <dbReference type="ARBA" id="ARBA00022630"/>
    </source>
</evidence>
<keyword evidence="4 6" id="KW-0560">Oxidoreductase</keyword>
<dbReference type="RefSeq" id="WP_040822174.1">
    <property type="nucleotide sequence ID" value="NZ_JBIAQY010000016.1"/>
</dbReference>
<reference evidence="6 7" key="1">
    <citation type="submission" date="2024-10" db="EMBL/GenBank/DDBJ databases">
        <title>The Natural Products Discovery Center: Release of the First 8490 Sequenced Strains for Exploring Actinobacteria Biosynthetic Diversity.</title>
        <authorList>
            <person name="Kalkreuter E."/>
            <person name="Kautsar S.A."/>
            <person name="Yang D."/>
            <person name="Bader C.D."/>
            <person name="Teijaro C.N."/>
            <person name="Fluegel L."/>
            <person name="Davis C.M."/>
            <person name="Simpson J.R."/>
            <person name="Lauterbach L."/>
            <person name="Steele A.D."/>
            <person name="Gui C."/>
            <person name="Meng S."/>
            <person name="Li G."/>
            <person name="Viehrig K."/>
            <person name="Ye F."/>
            <person name="Su P."/>
            <person name="Kiefer A.F."/>
            <person name="Nichols A."/>
            <person name="Cepeda A.J."/>
            <person name="Yan W."/>
            <person name="Fan B."/>
            <person name="Jiang Y."/>
            <person name="Adhikari A."/>
            <person name="Zheng C.-J."/>
            <person name="Schuster L."/>
            <person name="Cowan T.M."/>
            <person name="Smanski M.J."/>
            <person name="Chevrette M.G."/>
            <person name="De Carvalho L.P.S."/>
            <person name="Shen B."/>
        </authorList>
    </citation>
    <scope>NUCLEOTIDE SEQUENCE [LARGE SCALE GENOMIC DNA]</scope>
    <source>
        <strain evidence="6 7">NPDC002593</strain>
    </source>
</reference>
<keyword evidence="3" id="KW-0274">FAD</keyword>
<dbReference type="SUPFAM" id="SSF51905">
    <property type="entry name" value="FAD/NAD(P)-binding domain"/>
    <property type="match status" value="1"/>
</dbReference>
<evidence type="ECO:0000313" key="6">
    <source>
        <dbReference type="EMBL" id="MFF3573085.1"/>
    </source>
</evidence>
<organism evidence="6 7">
    <name type="scientific">Nocardia jiangxiensis</name>
    <dbReference type="NCBI Taxonomy" id="282685"/>
    <lineage>
        <taxon>Bacteria</taxon>
        <taxon>Bacillati</taxon>
        <taxon>Actinomycetota</taxon>
        <taxon>Actinomycetes</taxon>
        <taxon>Mycobacteriales</taxon>
        <taxon>Nocardiaceae</taxon>
        <taxon>Nocardia</taxon>
    </lineage>
</organism>
<name>A0ABW6S9V1_9NOCA</name>
<accession>A0ABW6S9V1</accession>
<dbReference type="Gene3D" id="3.50.50.100">
    <property type="match status" value="1"/>
</dbReference>
<comment type="similarity">
    <text evidence="1">Belongs to the FAD-dependent oxidoreductase family.</text>
</comment>
<dbReference type="PANTHER" id="PTHR43735">
    <property type="entry name" value="APOPTOSIS-INDUCING FACTOR 1"/>
    <property type="match status" value="1"/>
</dbReference>
<dbReference type="EC" id="1.6.5.-" evidence="6"/>
<evidence type="ECO:0000256" key="3">
    <source>
        <dbReference type="ARBA" id="ARBA00022827"/>
    </source>
</evidence>
<evidence type="ECO:0000313" key="7">
    <source>
        <dbReference type="Proteomes" id="UP001601992"/>
    </source>
</evidence>
<sequence length="359" mass="37660">MQVVVVGSGYSGTLVANRIDRTVQDARITVINPRPDFVERVRLHQQIAGTYSAATPLAQVLREAITVRVGAVDKIGDGAVALADGGRIDFDYAFVAVGSTVVPMPGTVAVGTWEGAQQARAVLTDLPGGGRVTVIGGGPTGIETAAEIAEARPDLRVRLIGSAVGGGLSAGAHRRLRTGLERLTVEIIDDEVTEVVSDAGQFAGVVRLRSGADLGSDLTLWAIVADVPDLAVRSGLAVDARGRVVVDEFLRSTSDARIFAVGDCAAVPGARFACYTALPQAIHAADNLARLCKGRKLKPHSFPYWNRGISLGRRDAITQFTHADDSVRRAYLAGRGAVALKEMGTHSAFSSARAGVSRF</sequence>
<gene>
    <name evidence="6" type="ORF">ACFYXQ_35510</name>
</gene>
<dbReference type="Pfam" id="PF07992">
    <property type="entry name" value="Pyr_redox_2"/>
    <property type="match status" value="1"/>
</dbReference>
<protein>
    <submittedName>
        <fullName evidence="6">NAD(P)/FAD-dependent oxidoreductase</fullName>
        <ecNumber evidence="6">1.6.5.-</ecNumber>
    </submittedName>
</protein>
<dbReference type="GO" id="GO:0016491">
    <property type="term" value="F:oxidoreductase activity"/>
    <property type="evidence" value="ECO:0007669"/>
    <property type="project" value="UniProtKB-KW"/>
</dbReference>
<feature type="domain" description="FAD/NAD(P)-binding" evidence="5">
    <location>
        <begin position="1"/>
        <end position="279"/>
    </location>
</feature>
<dbReference type="PRINTS" id="PR00469">
    <property type="entry name" value="PNDRDTASEII"/>
</dbReference>
<dbReference type="EMBL" id="JBIAQY010000016">
    <property type="protein sequence ID" value="MFF3573085.1"/>
    <property type="molecule type" value="Genomic_DNA"/>
</dbReference>
<dbReference type="Proteomes" id="UP001601992">
    <property type="component" value="Unassembled WGS sequence"/>
</dbReference>
<proteinExistence type="inferred from homology"/>
<keyword evidence="2" id="KW-0285">Flavoprotein</keyword>
<comment type="caution">
    <text evidence="6">The sequence shown here is derived from an EMBL/GenBank/DDBJ whole genome shotgun (WGS) entry which is preliminary data.</text>
</comment>
<dbReference type="PRINTS" id="PR00368">
    <property type="entry name" value="FADPNR"/>
</dbReference>
<dbReference type="PANTHER" id="PTHR43735:SF3">
    <property type="entry name" value="FERROPTOSIS SUPPRESSOR PROTEIN 1"/>
    <property type="match status" value="1"/>
</dbReference>
<evidence type="ECO:0000259" key="5">
    <source>
        <dbReference type="Pfam" id="PF07992"/>
    </source>
</evidence>
<evidence type="ECO:0000256" key="1">
    <source>
        <dbReference type="ARBA" id="ARBA00006442"/>
    </source>
</evidence>